<feature type="signal peptide" evidence="2">
    <location>
        <begin position="1"/>
        <end position="26"/>
    </location>
</feature>
<name>A0ABY8VSU8_9MYCO</name>
<keyword evidence="2" id="KW-0732">Signal</keyword>
<keyword evidence="4" id="KW-1185">Reference proteome</keyword>
<evidence type="ECO:0008006" key="5">
    <source>
        <dbReference type="Google" id="ProtNLM"/>
    </source>
</evidence>
<proteinExistence type="predicted"/>
<feature type="region of interest" description="Disordered" evidence="1">
    <location>
        <begin position="61"/>
        <end position="94"/>
    </location>
</feature>
<gene>
    <name evidence="3" type="ORF">PT015_12965</name>
</gene>
<evidence type="ECO:0000313" key="3">
    <source>
        <dbReference type="EMBL" id="WIM85859.1"/>
    </source>
</evidence>
<sequence>MVKKTVASPLIVGASALLLWMPVANADEPDCDQVPADQVQQCQQDKAAAAANKAIGETKQGVDQAKQAADQAKQAADQAKQGADQAKQAPEQGNKAIDLADKHCWLINGVPTMWSPGLFTTVGQTAEPCYSHFGLTPH</sequence>
<feature type="compositionally biased region" description="Low complexity" evidence="1">
    <location>
        <begin position="63"/>
        <end position="89"/>
    </location>
</feature>
<feature type="chain" id="PRO_5045112003" description="Secreted protein" evidence="2">
    <location>
        <begin position="27"/>
        <end position="138"/>
    </location>
</feature>
<evidence type="ECO:0000313" key="4">
    <source>
        <dbReference type="Proteomes" id="UP001236585"/>
    </source>
</evidence>
<dbReference type="RefSeq" id="WP_285184927.1">
    <property type="nucleotide sequence ID" value="NZ_CP126981.1"/>
</dbReference>
<dbReference type="Proteomes" id="UP001236585">
    <property type="component" value="Chromosome"/>
</dbReference>
<dbReference type="EMBL" id="CP126981">
    <property type="protein sequence ID" value="WIM85859.1"/>
    <property type="molecule type" value="Genomic_DNA"/>
</dbReference>
<evidence type="ECO:0000256" key="2">
    <source>
        <dbReference type="SAM" id="SignalP"/>
    </source>
</evidence>
<protein>
    <recommendedName>
        <fullName evidence="5">Secreted protein</fullName>
    </recommendedName>
</protein>
<organism evidence="3 4">
    <name type="scientific">Candidatus Mycobacterium wuenschmannii</name>
    <dbReference type="NCBI Taxonomy" id="3027808"/>
    <lineage>
        <taxon>Bacteria</taxon>
        <taxon>Bacillati</taxon>
        <taxon>Actinomycetota</taxon>
        <taxon>Actinomycetes</taxon>
        <taxon>Mycobacteriales</taxon>
        <taxon>Mycobacteriaceae</taxon>
        <taxon>Mycobacterium</taxon>
    </lineage>
</organism>
<evidence type="ECO:0000256" key="1">
    <source>
        <dbReference type="SAM" id="MobiDB-lite"/>
    </source>
</evidence>
<accession>A0ABY8VSU8</accession>
<reference evidence="3 4" key="1">
    <citation type="journal article" date="2023" name="Microbiol. Resour. Announc.">
        <title>Complete Genome Sequence of Mycobacterium wuenschmanii, a novel Nontuberculous Mycobacterium Isolated from a captive population of Amazon Milk Frogs.</title>
        <authorList>
            <person name="Hicks J."/>
            <person name="Zeineldin M."/>
            <person name="Ward H."/>
            <person name="Wuenschmann A."/>
            <person name="Camp P."/>
            <person name="Farrell D."/>
            <person name="Lehman K."/>
            <person name="Thacker T."/>
            <person name="Cuthbert E."/>
        </authorList>
    </citation>
    <scope>NUCLEOTIDE SEQUENCE [LARGE SCALE GENOMIC DNA]</scope>
    <source>
        <strain evidence="3 4">Wuenschmanii</strain>
    </source>
</reference>